<feature type="compositionally biased region" description="Basic residues" evidence="2">
    <location>
        <begin position="15"/>
        <end position="24"/>
    </location>
</feature>
<comment type="similarity">
    <text evidence="1">Belongs to the GeBP family.</text>
</comment>
<sequence>MAGAGLCPAAPKWRGNGRNRRSHPGGRAPNSGGGEESRRMFQKLWTDADEMKVLQGFLEFTSKRGTTHANYQHDTGPFFEEIRTRLQFEFNKNQIAEKLRRLKKKYRNAAARVGTGRGLVFKSPHDRATYEISRKIWSSTFYRKPKNPPSQLDQIAGVGGSDGALVPSSFISSASASPPPLPADEGGSAPAPAPAPAPEAGSVKAEKAATVAGPGSDGEAVRICLAPVFKELIQFAMTGALAALPPAAVVEEDGRWRQQRIMELELYLKRMDLMEEWVRSALEKLRSMGS</sequence>
<dbReference type="InterPro" id="IPR053932">
    <property type="entry name" value="GeBP-like_DBD"/>
</dbReference>
<feature type="domain" description="Glabrous enhancer-binding protein-like DBD" evidence="3">
    <location>
        <begin position="41"/>
        <end position="138"/>
    </location>
</feature>
<dbReference type="GO" id="GO:0006355">
    <property type="term" value="P:regulation of DNA-templated transcription"/>
    <property type="evidence" value="ECO:0007669"/>
    <property type="project" value="InterPro"/>
</dbReference>
<dbReference type="Pfam" id="PF04504">
    <property type="entry name" value="GeBP-like_DBD"/>
    <property type="match status" value="1"/>
</dbReference>
<dbReference type="PANTHER" id="PTHR31662">
    <property type="entry name" value="BNAANNG10740D PROTEIN-RELATED"/>
    <property type="match status" value="1"/>
</dbReference>
<gene>
    <name evidence="4" type="ORF">KSP39_PZI002630</name>
</gene>
<dbReference type="PANTHER" id="PTHR31662:SF1">
    <property type="entry name" value="OS01G0249900 PROTEIN"/>
    <property type="match status" value="1"/>
</dbReference>
<evidence type="ECO:0000256" key="1">
    <source>
        <dbReference type="ARBA" id="ARBA00010820"/>
    </source>
</evidence>
<proteinExistence type="inferred from homology"/>
<evidence type="ECO:0000313" key="5">
    <source>
        <dbReference type="Proteomes" id="UP001418222"/>
    </source>
</evidence>
<feature type="region of interest" description="Disordered" evidence="2">
    <location>
        <begin position="1"/>
        <end position="38"/>
    </location>
</feature>
<evidence type="ECO:0000259" key="3">
    <source>
        <dbReference type="Pfam" id="PF04504"/>
    </source>
</evidence>
<protein>
    <submittedName>
        <fullName evidence="4">Mediator-associated protein 1</fullName>
    </submittedName>
</protein>
<evidence type="ECO:0000313" key="4">
    <source>
        <dbReference type="EMBL" id="KAK8954171.1"/>
    </source>
</evidence>
<dbReference type="Proteomes" id="UP001418222">
    <property type="component" value="Unassembled WGS sequence"/>
</dbReference>
<accession>A0AAP0BXP5</accession>
<reference evidence="4 5" key="1">
    <citation type="journal article" date="2022" name="Nat. Plants">
        <title>Genomes of leafy and leafless Platanthera orchids illuminate the evolution of mycoheterotrophy.</title>
        <authorList>
            <person name="Li M.H."/>
            <person name="Liu K.W."/>
            <person name="Li Z."/>
            <person name="Lu H.C."/>
            <person name="Ye Q.L."/>
            <person name="Zhang D."/>
            <person name="Wang J.Y."/>
            <person name="Li Y.F."/>
            <person name="Zhong Z.M."/>
            <person name="Liu X."/>
            <person name="Yu X."/>
            <person name="Liu D.K."/>
            <person name="Tu X.D."/>
            <person name="Liu B."/>
            <person name="Hao Y."/>
            <person name="Liao X.Y."/>
            <person name="Jiang Y.T."/>
            <person name="Sun W.H."/>
            <person name="Chen J."/>
            <person name="Chen Y.Q."/>
            <person name="Ai Y."/>
            <person name="Zhai J.W."/>
            <person name="Wu S.S."/>
            <person name="Zhou Z."/>
            <person name="Hsiao Y.Y."/>
            <person name="Wu W.L."/>
            <person name="Chen Y.Y."/>
            <person name="Lin Y.F."/>
            <person name="Hsu J.L."/>
            <person name="Li C.Y."/>
            <person name="Wang Z.W."/>
            <person name="Zhao X."/>
            <person name="Zhong W.Y."/>
            <person name="Ma X.K."/>
            <person name="Ma L."/>
            <person name="Huang J."/>
            <person name="Chen G.Z."/>
            <person name="Huang M.Z."/>
            <person name="Huang L."/>
            <person name="Peng D.H."/>
            <person name="Luo Y.B."/>
            <person name="Zou S.Q."/>
            <person name="Chen S.P."/>
            <person name="Lan S."/>
            <person name="Tsai W.C."/>
            <person name="Van de Peer Y."/>
            <person name="Liu Z.J."/>
        </authorList>
    </citation>
    <scope>NUCLEOTIDE SEQUENCE [LARGE SCALE GENOMIC DNA]</scope>
    <source>
        <strain evidence="4">Lor287</strain>
    </source>
</reference>
<dbReference type="GO" id="GO:0005634">
    <property type="term" value="C:nucleus"/>
    <property type="evidence" value="ECO:0007669"/>
    <property type="project" value="TreeGrafter"/>
</dbReference>
<dbReference type="AlphaFoldDB" id="A0AAP0BXP5"/>
<name>A0AAP0BXP5_9ASPA</name>
<evidence type="ECO:0000256" key="2">
    <source>
        <dbReference type="SAM" id="MobiDB-lite"/>
    </source>
</evidence>
<comment type="caution">
    <text evidence="4">The sequence shown here is derived from an EMBL/GenBank/DDBJ whole genome shotgun (WGS) entry which is preliminary data.</text>
</comment>
<organism evidence="4 5">
    <name type="scientific">Platanthera zijinensis</name>
    <dbReference type="NCBI Taxonomy" id="2320716"/>
    <lineage>
        <taxon>Eukaryota</taxon>
        <taxon>Viridiplantae</taxon>
        <taxon>Streptophyta</taxon>
        <taxon>Embryophyta</taxon>
        <taxon>Tracheophyta</taxon>
        <taxon>Spermatophyta</taxon>
        <taxon>Magnoliopsida</taxon>
        <taxon>Liliopsida</taxon>
        <taxon>Asparagales</taxon>
        <taxon>Orchidaceae</taxon>
        <taxon>Orchidoideae</taxon>
        <taxon>Orchideae</taxon>
        <taxon>Orchidinae</taxon>
        <taxon>Platanthera</taxon>
    </lineage>
</organism>
<dbReference type="InterPro" id="IPR007592">
    <property type="entry name" value="GEBP"/>
</dbReference>
<dbReference type="EMBL" id="JBBWWQ010000002">
    <property type="protein sequence ID" value="KAK8954171.1"/>
    <property type="molecule type" value="Genomic_DNA"/>
</dbReference>
<keyword evidence="5" id="KW-1185">Reference proteome</keyword>
<feature type="region of interest" description="Disordered" evidence="2">
    <location>
        <begin position="169"/>
        <end position="205"/>
    </location>
</feature>